<feature type="compositionally biased region" description="Acidic residues" evidence="5">
    <location>
        <begin position="95"/>
        <end position="111"/>
    </location>
</feature>
<accession>A0A7J7LLB7</accession>
<dbReference type="SMART" id="SM00151">
    <property type="entry name" value="SWIB"/>
    <property type="match status" value="1"/>
</dbReference>
<feature type="compositionally biased region" description="Basic residues" evidence="5">
    <location>
        <begin position="114"/>
        <end position="124"/>
    </location>
</feature>
<dbReference type="SUPFAM" id="SSF109715">
    <property type="entry name" value="DEK C-terminal domain"/>
    <property type="match status" value="1"/>
</dbReference>
<evidence type="ECO:0000259" key="6">
    <source>
        <dbReference type="PROSITE" id="PS51925"/>
    </source>
</evidence>
<comment type="subcellular location">
    <subcellularLocation>
        <location evidence="1">Nucleus</location>
    </subcellularLocation>
</comment>
<dbReference type="SUPFAM" id="SSF47592">
    <property type="entry name" value="SWIB/MDM2 domain"/>
    <property type="match status" value="1"/>
</dbReference>
<keyword evidence="4" id="KW-0539">Nucleus</keyword>
<dbReference type="Pfam" id="PF08766">
    <property type="entry name" value="DEK_C"/>
    <property type="match status" value="1"/>
</dbReference>
<name>A0A7J7LLB7_9MAGN</name>
<reference evidence="8 9" key="1">
    <citation type="journal article" date="2020" name="IScience">
        <title>Genome Sequencing of the Endangered Kingdonia uniflora (Circaeasteraceae, Ranunculales) Reveals Potential Mechanisms of Evolutionary Specialization.</title>
        <authorList>
            <person name="Sun Y."/>
            <person name="Deng T."/>
            <person name="Zhang A."/>
            <person name="Moore M.J."/>
            <person name="Landis J.B."/>
            <person name="Lin N."/>
            <person name="Zhang H."/>
            <person name="Zhang X."/>
            <person name="Huang J."/>
            <person name="Zhang X."/>
            <person name="Sun H."/>
            <person name="Wang H."/>
        </authorList>
    </citation>
    <scope>NUCLEOTIDE SEQUENCE [LARGE SCALE GENOMIC DNA]</scope>
    <source>
        <strain evidence="8">TB1705</strain>
        <tissue evidence="8">Leaf</tissue>
    </source>
</reference>
<feature type="compositionally biased region" description="Acidic residues" evidence="5">
    <location>
        <begin position="222"/>
        <end position="236"/>
    </location>
</feature>
<dbReference type="PROSITE" id="PS51925">
    <property type="entry name" value="SWIB_MDM2"/>
    <property type="match status" value="1"/>
</dbReference>
<keyword evidence="2" id="KW-0805">Transcription regulation</keyword>
<dbReference type="Gene3D" id="1.10.245.10">
    <property type="entry name" value="SWIB/MDM2 domain"/>
    <property type="match status" value="1"/>
</dbReference>
<dbReference type="GO" id="GO:0001181">
    <property type="term" value="F:RNA polymerase I general transcription initiation factor activity"/>
    <property type="evidence" value="ECO:0007669"/>
    <property type="project" value="UniProtKB-ARBA"/>
</dbReference>
<evidence type="ECO:0000313" key="9">
    <source>
        <dbReference type="Proteomes" id="UP000541444"/>
    </source>
</evidence>
<dbReference type="OrthoDB" id="10251073at2759"/>
<dbReference type="EMBL" id="JACGCM010002205">
    <property type="protein sequence ID" value="KAF6143437.1"/>
    <property type="molecule type" value="Genomic_DNA"/>
</dbReference>
<evidence type="ECO:0000259" key="7">
    <source>
        <dbReference type="PROSITE" id="PS51998"/>
    </source>
</evidence>
<feature type="domain" description="DM2" evidence="6">
    <location>
        <begin position="140"/>
        <end position="217"/>
    </location>
</feature>
<feature type="region of interest" description="Disordered" evidence="5">
    <location>
        <begin position="222"/>
        <end position="249"/>
    </location>
</feature>
<keyword evidence="3" id="KW-0804">Transcription</keyword>
<evidence type="ECO:0000256" key="1">
    <source>
        <dbReference type="ARBA" id="ARBA00004123"/>
    </source>
</evidence>
<dbReference type="InterPro" id="IPR019835">
    <property type="entry name" value="SWIB_domain"/>
</dbReference>
<dbReference type="AlphaFoldDB" id="A0A7J7LLB7"/>
<dbReference type="GO" id="GO:0000500">
    <property type="term" value="C:RNA polymerase I upstream activating factor complex"/>
    <property type="evidence" value="ECO:0007669"/>
    <property type="project" value="UniProtKB-ARBA"/>
</dbReference>
<protein>
    <submittedName>
        <fullName evidence="8">Uncharacterized protein</fullName>
    </submittedName>
</protein>
<feature type="domain" description="DEK-C" evidence="7">
    <location>
        <begin position="1"/>
        <end position="56"/>
    </location>
</feature>
<evidence type="ECO:0000256" key="3">
    <source>
        <dbReference type="ARBA" id="ARBA00023163"/>
    </source>
</evidence>
<evidence type="ECO:0000256" key="4">
    <source>
        <dbReference type="ARBA" id="ARBA00023242"/>
    </source>
</evidence>
<feature type="region of interest" description="Disordered" evidence="5">
    <location>
        <begin position="52"/>
        <end position="140"/>
    </location>
</feature>
<proteinExistence type="predicted"/>
<evidence type="ECO:0000256" key="2">
    <source>
        <dbReference type="ARBA" id="ARBA00023015"/>
    </source>
</evidence>
<dbReference type="InterPro" id="IPR003121">
    <property type="entry name" value="SWIB_MDM2_domain"/>
</dbReference>
<dbReference type="InterPro" id="IPR036885">
    <property type="entry name" value="SWIB_MDM2_dom_sf"/>
</dbReference>
<dbReference type="Proteomes" id="UP000541444">
    <property type="component" value="Unassembled WGS sequence"/>
</dbReference>
<dbReference type="Gene3D" id="1.10.10.60">
    <property type="entry name" value="Homeodomain-like"/>
    <property type="match status" value="1"/>
</dbReference>
<gene>
    <name evidence="8" type="ORF">GIB67_029606</name>
</gene>
<dbReference type="Pfam" id="PF02201">
    <property type="entry name" value="SWIB"/>
    <property type="match status" value="1"/>
</dbReference>
<evidence type="ECO:0000256" key="5">
    <source>
        <dbReference type="SAM" id="MobiDB-lite"/>
    </source>
</evidence>
<keyword evidence="9" id="KW-1185">Reference proteome</keyword>
<organism evidence="8 9">
    <name type="scientific">Kingdonia uniflora</name>
    <dbReference type="NCBI Taxonomy" id="39325"/>
    <lineage>
        <taxon>Eukaryota</taxon>
        <taxon>Viridiplantae</taxon>
        <taxon>Streptophyta</taxon>
        <taxon>Embryophyta</taxon>
        <taxon>Tracheophyta</taxon>
        <taxon>Spermatophyta</taxon>
        <taxon>Magnoliopsida</taxon>
        <taxon>Ranunculales</taxon>
        <taxon>Circaeasteraceae</taxon>
        <taxon>Kingdonia</taxon>
    </lineage>
</organism>
<comment type="caution">
    <text evidence="8">The sequence shown here is derived from an EMBL/GenBank/DDBJ whole genome shotgun (WGS) entry which is preliminary data.</text>
</comment>
<dbReference type="PROSITE" id="PS51998">
    <property type="entry name" value="DEK_C"/>
    <property type="match status" value="1"/>
</dbReference>
<dbReference type="CDD" id="cd10567">
    <property type="entry name" value="SWIB-MDM2_like"/>
    <property type="match status" value="1"/>
</dbReference>
<dbReference type="FunFam" id="1.10.245.10:FF:000004">
    <property type="entry name" value="Upstream activation factor subunit"/>
    <property type="match status" value="1"/>
</dbReference>
<evidence type="ECO:0000313" key="8">
    <source>
        <dbReference type="EMBL" id="KAF6143437.1"/>
    </source>
</evidence>
<dbReference type="InterPro" id="IPR014876">
    <property type="entry name" value="DEK_C"/>
</dbReference>
<sequence length="249" mass="28459">MVSDSDLIIRLREFLQSSDLNTTTTAIVRRKLEEEFDVDLSDKKAFIREQVDLFLQSQNEEKPEPEGEDSSGEEEKPNVKSEPNGSVSKEHGDYSGDESEDEAEEEEEEEGATSKRRTVRKKQVSKKEGNSDVKKKGGGGFTKVCSLSPQLQEFLGIPECARTEVVKQIWAYIREKNLQDPSNRRNILCDEALHALFRVDSINMFQMTKALSKHIWPLESEDAYTSEKEEEEEEEDGSQKFMDAAKLWL</sequence>
<feature type="compositionally biased region" description="Basic and acidic residues" evidence="5">
    <location>
        <begin position="125"/>
        <end position="135"/>
    </location>
</feature>
<dbReference type="PANTHER" id="PTHR13844">
    <property type="entry name" value="SWI/SNF-RELATED MATRIX-ASSOCIATED ACTIN-DEPENDENT REGULATOR OF CHROMATIN SUBFAMILY D"/>
    <property type="match status" value="1"/>
</dbReference>